<keyword evidence="2" id="KW-0472">Membrane</keyword>
<dbReference type="InterPro" id="IPR031610">
    <property type="entry name" value="TIC110"/>
</dbReference>
<protein>
    <submittedName>
        <fullName evidence="3">G4084 protein</fullName>
    </submittedName>
</protein>
<evidence type="ECO:0000256" key="2">
    <source>
        <dbReference type="SAM" id="Phobius"/>
    </source>
</evidence>
<keyword evidence="4" id="KW-1185">Reference proteome</keyword>
<proteinExistence type="predicted"/>
<name>A0ABP1FUP7_9CHLO</name>
<accession>A0ABP1FUP7</accession>
<keyword evidence="2" id="KW-1133">Transmembrane helix</keyword>
<dbReference type="EMBL" id="CAXHTA020000005">
    <property type="protein sequence ID" value="CAL5221827.1"/>
    <property type="molecule type" value="Genomic_DNA"/>
</dbReference>
<gene>
    <name evidence="3" type="primary">g4084</name>
    <name evidence="3" type="ORF">VP750_LOCUS3486</name>
</gene>
<evidence type="ECO:0000256" key="1">
    <source>
        <dbReference type="SAM" id="MobiDB-lite"/>
    </source>
</evidence>
<feature type="compositionally biased region" description="Basic and acidic residues" evidence="1">
    <location>
        <begin position="628"/>
        <end position="643"/>
    </location>
</feature>
<comment type="caution">
    <text evidence="3">The sequence shown here is derived from an EMBL/GenBank/DDBJ whole genome shotgun (WGS) entry which is preliminary data.</text>
</comment>
<feature type="region of interest" description="Disordered" evidence="1">
    <location>
        <begin position="697"/>
        <end position="736"/>
    </location>
</feature>
<evidence type="ECO:0000313" key="3">
    <source>
        <dbReference type="EMBL" id="CAL5221827.1"/>
    </source>
</evidence>
<feature type="compositionally biased region" description="Low complexity" evidence="1">
    <location>
        <begin position="644"/>
        <end position="653"/>
    </location>
</feature>
<dbReference type="Proteomes" id="UP001497392">
    <property type="component" value="Unassembled WGS sequence"/>
</dbReference>
<dbReference type="PANTHER" id="PTHR34935:SF3">
    <property type="entry name" value="PROTEIN TIC110, CHLOROPLASTIC"/>
    <property type="match status" value="1"/>
</dbReference>
<evidence type="ECO:0000313" key="4">
    <source>
        <dbReference type="Proteomes" id="UP001497392"/>
    </source>
</evidence>
<feature type="region of interest" description="Disordered" evidence="1">
    <location>
        <begin position="628"/>
        <end position="657"/>
    </location>
</feature>
<keyword evidence="2" id="KW-0812">Transmembrane</keyword>
<dbReference type="PANTHER" id="PTHR34935">
    <property type="entry name" value="PROTEIN TIC110, CHLOROPLASTIC"/>
    <property type="match status" value="1"/>
</dbReference>
<feature type="transmembrane region" description="Helical" evidence="2">
    <location>
        <begin position="35"/>
        <end position="56"/>
    </location>
</feature>
<organism evidence="3 4">
    <name type="scientific">Coccomyxa viridis</name>
    <dbReference type="NCBI Taxonomy" id="1274662"/>
    <lineage>
        <taxon>Eukaryota</taxon>
        <taxon>Viridiplantae</taxon>
        <taxon>Chlorophyta</taxon>
        <taxon>core chlorophytes</taxon>
        <taxon>Trebouxiophyceae</taxon>
        <taxon>Trebouxiophyceae incertae sedis</taxon>
        <taxon>Coccomyxaceae</taxon>
        <taxon>Coccomyxa</taxon>
    </lineage>
</organism>
<dbReference type="Pfam" id="PF16940">
    <property type="entry name" value="Tic110"/>
    <property type="match status" value="1"/>
</dbReference>
<feature type="region of interest" description="Disordered" evidence="1">
    <location>
        <begin position="741"/>
        <end position="760"/>
    </location>
</feature>
<reference evidence="3 4" key="1">
    <citation type="submission" date="2024-06" db="EMBL/GenBank/DDBJ databases">
        <authorList>
            <person name="Kraege A."/>
            <person name="Thomma B."/>
        </authorList>
    </citation>
    <scope>NUCLEOTIDE SEQUENCE [LARGE SCALE GENOMIC DNA]</scope>
</reference>
<sequence>MDADSDSSQRSQNPFQTERELDGLSKVLVDVKQPILYAGAAVFLAVAALLGSLVGTRAPESARKAGRMAGAAVGVVASTAVVTKLQGKRLNAGAVLLHNALVAKDDPTSLRREEVVELGNRLGGDLSLKLVDDLKRIYDTYLESVVPPGDMPLKGDEADKIRAFKEALGLSDEDAAPAHIDVGRRIMRSRFEASTRSGNSEQFRALQKLIYVSDLVFGVQKAAFILPWRRIFNLSDSQLYVAKRENAKALFRGHIDSKGGMLQANRAALAELKAFQEKVRLEDEVATEAIKEASRAYVEDVLEKGIASTKKRTRVRDYSEAVRAVKEAVSYSRALGSLANDPTLPPGLGPVSVFGGRLQTEGRDLRELFRIYVEESIRINDAFTEQLEDDVADMQTIMGLGAREAADIRSEIVSKNYKRLLREQFKNGRLDAATSKAQILEELCDKLNFDPDAAGALHKQLYREKLMTVVADKKISEEDAGELDRLRRLLCIPREEVDKVNKEICGRIYQDAVEDAMKAGIDRFGFAERENVERVKKDLRLDSALAKSILDDVARRAFLAFISRSRTKSNRLDAAKEIKGLVFFSNIVVSPLLDDVDKEENKAKAKKAAEAEEAQKKLADIMVEAQKKMEEEKKSAEGAKEAADTAATDTSAEPVEEAAAIQQYLSSSSAADKADKASAEPVKEAVKEAAAIQQQLSSIPTADKADKASAEGAEEVTPVQPTAESKPEEAADDGVVSTLKKSQAAAAEREAGEKVGSTGVTMRSQKEITLKNDLDAKDRLDIYRNFLLYCMSGDVVALPMGSTVVVERDSSEFARLSQLGDILGLNPMEINSVHTGLAEQAYRGQVQQALGTGIMNKDKADQLAEMRDKMGLSKEAAEKIIKGVQNQHLIGNLQAAKASGNLDLEKLMDMKDAGIEVESFVSEEMRLQMYQKEVASVLSSGTGEFDEERILKELPKQLSLPERRVKSVINGQASDRKRDVLVQAVSMLRQRKLNEVVKCLNNLLACNKALPTGKTAEWREREEVQDLYSVYAGRQQDTDKRAALQKILGISASEAESLENLVQSGEFKLEQEVEEEAFF</sequence>